<accession>A0A1R2AKQ5</accession>
<sequence length="80" mass="9069">MRMGGNQYMIRMQKYSKVIRKAMKSQVNTVMAGTGVIIEPGENCMWLDFFRGSYPDEVPQSAVYFASPVYYPVPPGQPLN</sequence>
<evidence type="ECO:0000313" key="2">
    <source>
        <dbReference type="Proteomes" id="UP000187209"/>
    </source>
</evidence>
<protein>
    <submittedName>
        <fullName evidence="1">Uncharacterized protein</fullName>
    </submittedName>
</protein>
<comment type="caution">
    <text evidence="1">The sequence shown here is derived from an EMBL/GenBank/DDBJ whole genome shotgun (WGS) entry which is preliminary data.</text>
</comment>
<dbReference type="AlphaFoldDB" id="A0A1R2AKQ5"/>
<gene>
    <name evidence="1" type="ORF">SteCoe_39855</name>
</gene>
<keyword evidence="2" id="KW-1185">Reference proteome</keyword>
<proteinExistence type="predicted"/>
<reference evidence="1 2" key="1">
    <citation type="submission" date="2016-11" db="EMBL/GenBank/DDBJ databases">
        <title>The macronuclear genome of Stentor coeruleus: a giant cell with tiny introns.</title>
        <authorList>
            <person name="Slabodnick M."/>
            <person name="Ruby J.G."/>
            <person name="Reiff S.B."/>
            <person name="Swart E.C."/>
            <person name="Gosai S."/>
            <person name="Prabakaran S."/>
            <person name="Witkowska E."/>
            <person name="Larue G.E."/>
            <person name="Fisher S."/>
            <person name="Freeman R.M."/>
            <person name="Gunawardena J."/>
            <person name="Chu W."/>
            <person name="Stover N.A."/>
            <person name="Gregory B.D."/>
            <person name="Nowacki M."/>
            <person name="Derisi J."/>
            <person name="Roy S.W."/>
            <person name="Marshall W.F."/>
            <person name="Sood P."/>
        </authorList>
    </citation>
    <scope>NUCLEOTIDE SEQUENCE [LARGE SCALE GENOMIC DNA]</scope>
    <source>
        <strain evidence="1">WM001</strain>
    </source>
</reference>
<evidence type="ECO:0000313" key="1">
    <source>
        <dbReference type="EMBL" id="OMJ65010.1"/>
    </source>
</evidence>
<organism evidence="1 2">
    <name type="scientific">Stentor coeruleus</name>
    <dbReference type="NCBI Taxonomy" id="5963"/>
    <lineage>
        <taxon>Eukaryota</taxon>
        <taxon>Sar</taxon>
        <taxon>Alveolata</taxon>
        <taxon>Ciliophora</taxon>
        <taxon>Postciliodesmatophora</taxon>
        <taxon>Heterotrichea</taxon>
        <taxon>Heterotrichida</taxon>
        <taxon>Stentoridae</taxon>
        <taxon>Stentor</taxon>
    </lineage>
</organism>
<name>A0A1R2AKQ5_9CILI</name>
<dbReference type="Proteomes" id="UP000187209">
    <property type="component" value="Unassembled WGS sequence"/>
</dbReference>
<dbReference type="EMBL" id="MPUH01002565">
    <property type="protein sequence ID" value="OMJ65010.1"/>
    <property type="molecule type" value="Genomic_DNA"/>
</dbReference>